<protein>
    <submittedName>
        <fullName evidence="2">Uncharacterized protein</fullName>
    </submittedName>
</protein>
<accession>A0A2K9N9U4</accession>
<sequence>MQDYGEAPRSMTMRPVQKPDAEFDWQPRDEAELAALKAAVEEALADPMGVPHEEVVAWLKQLEAGNFDAPMPVPRLLS</sequence>
<dbReference type="Proteomes" id="UP000234752">
    <property type="component" value="Chromosome eg_1"/>
</dbReference>
<dbReference type="AlphaFoldDB" id="A0A2K9N9U4"/>
<feature type="region of interest" description="Disordered" evidence="1">
    <location>
        <begin position="1"/>
        <end position="22"/>
    </location>
</feature>
<reference evidence="2 3" key="1">
    <citation type="submission" date="2017-12" db="EMBL/GenBank/DDBJ databases">
        <title>Genomes of bacteria within cyanobacterial aggregates.</title>
        <authorList>
            <person name="Cai H."/>
        </authorList>
    </citation>
    <scope>NUCLEOTIDE SEQUENCE [LARGE SCALE GENOMIC DNA]</scope>
    <source>
        <strain evidence="2 3">TH16</strain>
    </source>
</reference>
<evidence type="ECO:0000256" key="1">
    <source>
        <dbReference type="SAM" id="MobiDB-lite"/>
    </source>
</evidence>
<evidence type="ECO:0000313" key="3">
    <source>
        <dbReference type="Proteomes" id="UP000234752"/>
    </source>
</evidence>
<evidence type="ECO:0000313" key="2">
    <source>
        <dbReference type="EMBL" id="AUN29911.1"/>
    </source>
</evidence>
<proteinExistence type="predicted"/>
<dbReference type="KEGG" id="ncb:C0V82_06475"/>
<organism evidence="2 3">
    <name type="scientific">Niveispirillum cyanobacteriorum</name>
    <dbReference type="NCBI Taxonomy" id="1612173"/>
    <lineage>
        <taxon>Bacteria</taxon>
        <taxon>Pseudomonadati</taxon>
        <taxon>Pseudomonadota</taxon>
        <taxon>Alphaproteobacteria</taxon>
        <taxon>Rhodospirillales</taxon>
        <taxon>Azospirillaceae</taxon>
        <taxon>Niveispirillum</taxon>
    </lineage>
</organism>
<keyword evidence="3" id="KW-1185">Reference proteome</keyword>
<dbReference type="EMBL" id="CP025611">
    <property type="protein sequence ID" value="AUN29911.1"/>
    <property type="molecule type" value="Genomic_DNA"/>
</dbReference>
<name>A0A2K9N9U4_9PROT</name>
<gene>
    <name evidence="2" type="ORF">C0V82_06475</name>
</gene>